<organism evidence="1 2">
    <name type="scientific">Scytonema hofmannii FACHB-248</name>
    <dbReference type="NCBI Taxonomy" id="1842502"/>
    <lineage>
        <taxon>Bacteria</taxon>
        <taxon>Bacillati</taxon>
        <taxon>Cyanobacteriota</taxon>
        <taxon>Cyanophyceae</taxon>
        <taxon>Nostocales</taxon>
        <taxon>Scytonemataceae</taxon>
        <taxon>Scytonema</taxon>
    </lineage>
</organism>
<sequence>MRYSLESRFRGTIIGAFLGGLASGSKEQPKIWHEIALLGVESLITTSQLNLDDWICRQQREFPHLDTRDGVSLKAIIATLPVTLFYFDDPVKLRQNLICAIAIWERDLVVRDGTLAVSYAIAKSLTEKLDIKTLIPQIIDFIGETPTKIPQSLLKVNSLLLEGAGLERVQQSLSREEKLSKAVAMAFYCFMSTLEDFRLSILRATDNSDALSPATGAITGALSGAYNSLTSIPVSWQMKLSSPHLATSRLSNRKQMIELADVLVAVWSGAYDLTPYALYLQQEGCAMSDKQGTLCVSAAPRVIRLR</sequence>
<keyword evidence="2" id="KW-1185">Reference proteome</keyword>
<name>A0ABR8GKI3_9CYAN</name>
<dbReference type="EMBL" id="JACJTA010000005">
    <property type="protein sequence ID" value="MBD2603689.1"/>
    <property type="molecule type" value="Genomic_DNA"/>
</dbReference>
<reference evidence="1 2" key="1">
    <citation type="journal article" date="2020" name="ISME J.">
        <title>Comparative genomics reveals insights into cyanobacterial evolution and habitat adaptation.</title>
        <authorList>
            <person name="Chen M.Y."/>
            <person name="Teng W.K."/>
            <person name="Zhao L."/>
            <person name="Hu C.X."/>
            <person name="Zhou Y.K."/>
            <person name="Han B.P."/>
            <person name="Song L.R."/>
            <person name="Shu W.S."/>
        </authorList>
    </citation>
    <scope>NUCLEOTIDE SEQUENCE [LARGE SCALE GENOMIC DNA]</scope>
    <source>
        <strain evidence="1 2">FACHB-248</strain>
    </source>
</reference>
<proteinExistence type="predicted"/>
<evidence type="ECO:0000313" key="1">
    <source>
        <dbReference type="EMBL" id="MBD2603689.1"/>
    </source>
</evidence>
<dbReference type="Pfam" id="PF03747">
    <property type="entry name" value="ADP_ribosyl_GH"/>
    <property type="match status" value="1"/>
</dbReference>
<protein>
    <submittedName>
        <fullName evidence="1">ADP-ribosylglycohydrolase family protein</fullName>
    </submittedName>
</protein>
<dbReference type="InterPro" id="IPR005502">
    <property type="entry name" value="Ribosyl_crysJ1"/>
</dbReference>
<comment type="caution">
    <text evidence="1">The sequence shown here is derived from an EMBL/GenBank/DDBJ whole genome shotgun (WGS) entry which is preliminary data.</text>
</comment>
<dbReference type="InterPro" id="IPR036705">
    <property type="entry name" value="Ribosyl_crysJ1_sf"/>
</dbReference>
<dbReference type="RefSeq" id="WP_029635183.1">
    <property type="nucleotide sequence ID" value="NZ_JACJTA010000005.1"/>
</dbReference>
<gene>
    <name evidence="1" type="ORF">H6G81_03890</name>
</gene>
<dbReference type="Gene3D" id="1.10.4080.10">
    <property type="entry name" value="ADP-ribosylation/Crystallin J1"/>
    <property type="match status" value="1"/>
</dbReference>
<dbReference type="SUPFAM" id="SSF101478">
    <property type="entry name" value="ADP-ribosylglycohydrolase"/>
    <property type="match status" value="1"/>
</dbReference>
<dbReference type="Proteomes" id="UP000660380">
    <property type="component" value="Unassembled WGS sequence"/>
</dbReference>
<accession>A0ABR8GKI3</accession>
<evidence type="ECO:0000313" key="2">
    <source>
        <dbReference type="Proteomes" id="UP000660380"/>
    </source>
</evidence>